<dbReference type="PROSITE" id="PS50102">
    <property type="entry name" value="RRM"/>
    <property type="match status" value="3"/>
</dbReference>
<sequence length="1016" mass="113992">MDESQTLDALANVLGEIERNPYDISLHAKHLGLTQSLEGMQEDALAAMEMMTSFFAVGEDVWLALIKAKEETLDLDSANGVEELLALYKRAEEDYLSIPILKRHAEFILGRCERYSDTEKPQELGELFSDDWTREALQEIVNKGIWHWSQSHLLWDQLCEWELQKLQNLGIVPDQGVSNEESAQAIARVEEFILARLGQPHAASEETVPFYSSFTTNYKPSSDYESLLVKASKIRGQATKIFQKRENPEMSLETHTLESYAVYIGSERRSNKPNYPLLSTLYERAIAEAAKKRFSGEQGAEEALRAFWAGYCDTTRISEAGISVELALLQRAVRSVPGSGEVWARYLRCLERAEDQDEASVQSISDICDKALSTNLLQSDVEQLVPVLLARAGYYKRRYDASVGDEESFVTLVAALETDIELVHKASLTGDPRFRLEKYLASVYLKADMTDSAIEVWSAATIHYKTSYTAWISYTDELIKNGQYEKARKTFEDVCRKKMDWSEAIWEAWRAFEYLHGSVQQIDECGDKIEKAQYQVNSQRAKDAEKAAAQYAEQLASAPVAQAPVPEISPAEPMDVDSGPRGTKRAAEDAGSEEGHKKAKIDSKPATLKRDREHSTVFVADLPTGVTEEELTALFKDCGKIREVKITELSGAVVATVEFFERDSVPAALTKDKKRLRDQEVAVHLAWKSTLYVTNFPESADDASMRELFGRYGILFDVRWPSKKFKNTRRFCYVQFTSPVSAQSALELHGRELEPGMTLNVLISNPERKKERTDQDADEREIYVAGLSKFTTKVDLEKLFKVYGDIKDVRMTTDKDGHSKGFAFVEFEDEKSAQAALEANNQELKKRRIAVTMADSRVRAKKYSRLRQRAAWAKKADARNRSVRVRNLPVGTQEGLLQQAMEKIAKVKRVEVFADLNEAVIELENAAEASKLLLRTEPVIFNDNTLKLSEESTDQAALKSEGLFVPRAAKPRAGLGFRKAIPRSAAAPVASGSRDAPASAAPAKGKGQDDFRKMLG</sequence>
<dbReference type="GO" id="GO:0006397">
    <property type="term" value="P:mRNA processing"/>
    <property type="evidence" value="ECO:0007669"/>
    <property type="project" value="UniProtKB-KW"/>
</dbReference>
<dbReference type="SUPFAM" id="SSF54928">
    <property type="entry name" value="RNA-binding domain, RBD"/>
    <property type="match status" value="3"/>
</dbReference>
<keyword evidence="4 9" id="KW-0694">RNA-binding</keyword>
<dbReference type="Gene3D" id="3.30.70.330">
    <property type="match status" value="4"/>
</dbReference>
<protein>
    <recommendedName>
        <fullName evidence="8">U4/U6 snRNA-associated-splicing factor PRP24</fullName>
    </recommendedName>
</protein>
<keyword evidence="5" id="KW-0508">mRNA splicing</keyword>
<dbReference type="InterPro" id="IPR011990">
    <property type="entry name" value="TPR-like_helical_dom_sf"/>
</dbReference>
<evidence type="ECO:0000256" key="3">
    <source>
        <dbReference type="ARBA" id="ARBA00022737"/>
    </source>
</evidence>
<dbReference type="EMBL" id="JACAZH010000019">
    <property type="protein sequence ID" value="KAF7346103.1"/>
    <property type="molecule type" value="Genomic_DNA"/>
</dbReference>
<feature type="domain" description="RRM" evidence="11">
    <location>
        <begin position="689"/>
        <end position="766"/>
    </location>
</feature>
<evidence type="ECO:0000256" key="7">
    <source>
        <dbReference type="ARBA" id="ARBA00093374"/>
    </source>
</evidence>
<feature type="region of interest" description="Disordered" evidence="10">
    <location>
        <begin position="985"/>
        <end position="1016"/>
    </location>
</feature>
<reference evidence="12" key="1">
    <citation type="submission" date="2020-05" db="EMBL/GenBank/DDBJ databases">
        <title>Mycena genomes resolve the evolution of fungal bioluminescence.</title>
        <authorList>
            <person name="Tsai I.J."/>
        </authorList>
    </citation>
    <scope>NUCLEOTIDE SEQUENCE</scope>
    <source>
        <strain evidence="12">160909Yilan</strain>
    </source>
</reference>
<feature type="domain" description="RRM" evidence="11">
    <location>
        <begin position="615"/>
        <end position="688"/>
    </location>
</feature>
<comment type="function">
    <text evidence="7">Functions as a recycling factor of the spliceosome, a machinery that forms on each precursor-messenger RNA (pre-mRNA) and catalyzes the removal of introns. Chaperones the re-annealing of U4 and U6 snRNAs (small nuclear RNAs) released from previous rounds of splicing, an initial step in reforming the U4/U6-U5 tri-snRNP (small nuclear ribonucleoprotein) that can reassemble into another spliceosome complex; this step involves binding U6 and facilitating the unwinding of the U6 internal stem loop, followed by base-pairing of U6 to U4.</text>
</comment>
<dbReference type="Gene3D" id="1.25.40.10">
    <property type="entry name" value="Tetratricopeptide repeat domain"/>
    <property type="match status" value="2"/>
</dbReference>
<dbReference type="GO" id="GO:0008380">
    <property type="term" value="P:RNA splicing"/>
    <property type="evidence" value="ECO:0007669"/>
    <property type="project" value="UniProtKB-KW"/>
</dbReference>
<evidence type="ECO:0000256" key="4">
    <source>
        <dbReference type="ARBA" id="ARBA00022884"/>
    </source>
</evidence>
<evidence type="ECO:0000256" key="5">
    <source>
        <dbReference type="ARBA" id="ARBA00023187"/>
    </source>
</evidence>
<dbReference type="SUPFAM" id="SSF48452">
    <property type="entry name" value="TPR-like"/>
    <property type="match status" value="1"/>
</dbReference>
<dbReference type="CDD" id="cd12297">
    <property type="entry name" value="RRM2_Prp24"/>
    <property type="match status" value="1"/>
</dbReference>
<evidence type="ECO:0000256" key="8">
    <source>
        <dbReference type="ARBA" id="ARBA00093627"/>
    </source>
</evidence>
<dbReference type="GO" id="GO:0004386">
    <property type="term" value="F:helicase activity"/>
    <property type="evidence" value="ECO:0007669"/>
    <property type="project" value="UniProtKB-KW"/>
</dbReference>
<comment type="subcellular location">
    <subcellularLocation>
        <location evidence="1">Nucleus</location>
    </subcellularLocation>
</comment>
<organism evidence="12 13">
    <name type="scientific">Mycena sanguinolenta</name>
    <dbReference type="NCBI Taxonomy" id="230812"/>
    <lineage>
        <taxon>Eukaryota</taxon>
        <taxon>Fungi</taxon>
        <taxon>Dikarya</taxon>
        <taxon>Basidiomycota</taxon>
        <taxon>Agaricomycotina</taxon>
        <taxon>Agaricomycetes</taxon>
        <taxon>Agaricomycetidae</taxon>
        <taxon>Agaricales</taxon>
        <taxon>Marasmiineae</taxon>
        <taxon>Mycenaceae</taxon>
        <taxon>Mycena</taxon>
    </lineage>
</organism>
<dbReference type="InterPro" id="IPR003107">
    <property type="entry name" value="HAT"/>
</dbReference>
<gene>
    <name evidence="12" type="ORF">MSAN_01836800</name>
</gene>
<name>A0A8H6XRE2_9AGAR</name>
<feature type="domain" description="RRM" evidence="11">
    <location>
        <begin position="780"/>
        <end position="856"/>
    </location>
</feature>
<keyword evidence="2" id="KW-0507">mRNA processing</keyword>
<dbReference type="GO" id="GO:0003723">
    <property type="term" value="F:RNA binding"/>
    <property type="evidence" value="ECO:0007669"/>
    <property type="project" value="UniProtKB-UniRule"/>
</dbReference>
<keyword evidence="12" id="KW-0378">Hydrolase</keyword>
<evidence type="ECO:0000313" key="12">
    <source>
        <dbReference type="EMBL" id="KAF7346103.1"/>
    </source>
</evidence>
<keyword evidence="12" id="KW-0347">Helicase</keyword>
<keyword evidence="3" id="KW-0677">Repeat</keyword>
<evidence type="ECO:0000256" key="2">
    <source>
        <dbReference type="ARBA" id="ARBA00022664"/>
    </source>
</evidence>
<evidence type="ECO:0000259" key="11">
    <source>
        <dbReference type="PROSITE" id="PS50102"/>
    </source>
</evidence>
<evidence type="ECO:0000256" key="10">
    <source>
        <dbReference type="SAM" id="MobiDB-lite"/>
    </source>
</evidence>
<keyword evidence="12" id="KW-0067">ATP-binding</keyword>
<dbReference type="PANTHER" id="PTHR24012">
    <property type="entry name" value="RNA BINDING PROTEIN"/>
    <property type="match status" value="1"/>
</dbReference>
<dbReference type="GO" id="GO:0005688">
    <property type="term" value="C:U6 snRNP"/>
    <property type="evidence" value="ECO:0007669"/>
    <property type="project" value="UniProtKB-ARBA"/>
</dbReference>
<dbReference type="Pfam" id="PF00076">
    <property type="entry name" value="RRM_1"/>
    <property type="match status" value="3"/>
</dbReference>
<feature type="compositionally biased region" description="Low complexity" evidence="10">
    <location>
        <begin position="990"/>
        <end position="1005"/>
    </location>
</feature>
<evidence type="ECO:0000313" key="13">
    <source>
        <dbReference type="Proteomes" id="UP000623467"/>
    </source>
</evidence>
<feature type="region of interest" description="Disordered" evidence="10">
    <location>
        <begin position="560"/>
        <end position="609"/>
    </location>
</feature>
<comment type="caution">
    <text evidence="12">The sequence shown here is derived from an EMBL/GenBank/DDBJ whole genome shotgun (WGS) entry which is preliminary data.</text>
</comment>
<keyword evidence="6" id="KW-0539">Nucleus</keyword>
<dbReference type="FunFam" id="3.30.70.330:FF:000365">
    <property type="entry name" value="U4/U6 snRNA-associated-splicing factor PRP24"/>
    <property type="match status" value="1"/>
</dbReference>
<dbReference type="AlphaFoldDB" id="A0A8H6XRE2"/>
<dbReference type="CDD" id="cd12296">
    <property type="entry name" value="RRM1_Prp24"/>
    <property type="match status" value="1"/>
</dbReference>
<proteinExistence type="predicted"/>
<dbReference type="CDD" id="cd00590">
    <property type="entry name" value="RRM_SF"/>
    <property type="match status" value="1"/>
</dbReference>
<feature type="compositionally biased region" description="Basic and acidic residues" evidence="10">
    <location>
        <begin position="1006"/>
        <end position="1016"/>
    </location>
</feature>
<accession>A0A8H6XRE2</accession>
<dbReference type="Proteomes" id="UP000623467">
    <property type="component" value="Unassembled WGS sequence"/>
</dbReference>
<dbReference type="InterPro" id="IPR012677">
    <property type="entry name" value="Nucleotide-bd_a/b_plait_sf"/>
</dbReference>
<dbReference type="SMART" id="SM00386">
    <property type="entry name" value="HAT"/>
    <property type="match status" value="2"/>
</dbReference>
<dbReference type="SMART" id="SM00360">
    <property type="entry name" value="RRM"/>
    <property type="match status" value="4"/>
</dbReference>
<dbReference type="InterPro" id="IPR034398">
    <property type="entry name" value="Prp24_RRM2"/>
</dbReference>
<dbReference type="InterPro" id="IPR035979">
    <property type="entry name" value="RBD_domain_sf"/>
</dbReference>
<dbReference type="OrthoDB" id="360390at2759"/>
<keyword evidence="12" id="KW-0547">Nucleotide-binding</keyword>
<evidence type="ECO:0000256" key="6">
    <source>
        <dbReference type="ARBA" id="ARBA00023242"/>
    </source>
</evidence>
<evidence type="ECO:0000256" key="9">
    <source>
        <dbReference type="PROSITE-ProRule" id="PRU00176"/>
    </source>
</evidence>
<keyword evidence="13" id="KW-1185">Reference proteome</keyword>
<evidence type="ECO:0000256" key="1">
    <source>
        <dbReference type="ARBA" id="ARBA00004123"/>
    </source>
</evidence>
<feature type="compositionally biased region" description="Basic and acidic residues" evidence="10">
    <location>
        <begin position="585"/>
        <end position="609"/>
    </location>
</feature>
<dbReference type="InterPro" id="IPR000504">
    <property type="entry name" value="RRM_dom"/>
</dbReference>
<dbReference type="InterPro" id="IPR034397">
    <property type="entry name" value="Prp24_RRM1"/>
</dbReference>